<dbReference type="InterPro" id="IPR053079">
    <property type="entry name" value="SPS2_domain"/>
</dbReference>
<proteinExistence type="predicted"/>
<sequence>MSQTVSKCPKLCSVLLISDETDLTVQQLKNGLKNVKTLIGGIYVFSTNFTNLSFLGGIKTLRSKYNGIDISMNENLVELGFKNLTSFTGGAFNVYGNDKLMRLGFPKLKNFTCATKDCYTHVMFSNYMDPKFCVTTKEMKTFMVNKKTSMSSFGKVCDIPKNSSNKKLCSVPTVGCEELIGNLTIGAKFDVKRIVCGDYNCAVFKNNNAALLKDLDSCWAIRSAITQDRFFIFTSSPIINDKMCEDLEPKTTTKKTGTTKKAAKKV</sequence>
<evidence type="ECO:0000313" key="2">
    <source>
        <dbReference type="EMBL" id="PIC31415.1"/>
    </source>
</evidence>
<dbReference type="Gene3D" id="3.80.20.20">
    <property type="entry name" value="Receptor L-domain"/>
    <property type="match status" value="1"/>
</dbReference>
<evidence type="ECO:0000313" key="3">
    <source>
        <dbReference type="Proteomes" id="UP000230233"/>
    </source>
</evidence>
<comment type="caution">
    <text evidence="2">The sequence shown here is derived from an EMBL/GenBank/DDBJ whole genome shotgun (WGS) entry which is preliminary data.</text>
</comment>
<dbReference type="AlphaFoldDB" id="A0A2G5TVT1"/>
<dbReference type="Proteomes" id="UP000230233">
    <property type="component" value="Chromosome IV"/>
</dbReference>
<dbReference type="PANTHER" id="PTHR21662">
    <property type="entry name" value="RECEPTOR PROTEIN-TYROSINE KINASE"/>
    <property type="match status" value="1"/>
</dbReference>
<accession>A0A2G5TVT1</accession>
<dbReference type="InterPro" id="IPR036941">
    <property type="entry name" value="Rcpt_L-dom_sf"/>
</dbReference>
<dbReference type="SUPFAM" id="SSF52058">
    <property type="entry name" value="L domain-like"/>
    <property type="match status" value="1"/>
</dbReference>
<organism evidence="2 3">
    <name type="scientific">Caenorhabditis nigoni</name>
    <dbReference type="NCBI Taxonomy" id="1611254"/>
    <lineage>
        <taxon>Eukaryota</taxon>
        <taxon>Metazoa</taxon>
        <taxon>Ecdysozoa</taxon>
        <taxon>Nematoda</taxon>
        <taxon>Chromadorea</taxon>
        <taxon>Rhabditida</taxon>
        <taxon>Rhabditina</taxon>
        <taxon>Rhabditomorpha</taxon>
        <taxon>Rhabditoidea</taxon>
        <taxon>Rhabditidae</taxon>
        <taxon>Peloderinae</taxon>
        <taxon>Caenorhabditis</taxon>
    </lineage>
</organism>
<name>A0A2G5TVT1_9PELO</name>
<gene>
    <name evidence="2" type="primary">Cnig_chr_IV.g12130</name>
    <name evidence="2" type="ORF">B9Z55_012130</name>
</gene>
<feature type="domain" description="Receptor L-domain" evidence="1">
    <location>
        <begin position="14"/>
        <end position="89"/>
    </location>
</feature>
<evidence type="ECO:0000259" key="1">
    <source>
        <dbReference type="Pfam" id="PF01030"/>
    </source>
</evidence>
<reference evidence="3" key="1">
    <citation type="submission" date="2017-10" db="EMBL/GenBank/DDBJ databases">
        <title>Rapid genome shrinkage in a self-fertile nematode reveals novel sperm competition proteins.</title>
        <authorList>
            <person name="Yin D."/>
            <person name="Schwarz E.M."/>
            <person name="Thomas C.G."/>
            <person name="Felde R.L."/>
            <person name="Korf I.F."/>
            <person name="Cutter A.D."/>
            <person name="Schartner C.M."/>
            <person name="Ralston E.J."/>
            <person name="Meyer B.J."/>
            <person name="Haag E.S."/>
        </authorList>
    </citation>
    <scope>NUCLEOTIDE SEQUENCE [LARGE SCALE GENOMIC DNA]</scope>
    <source>
        <strain evidence="3">JU1422</strain>
    </source>
</reference>
<dbReference type="Pfam" id="PF01030">
    <property type="entry name" value="Recep_L_domain"/>
    <property type="match status" value="1"/>
</dbReference>
<keyword evidence="3" id="KW-1185">Reference proteome</keyword>
<dbReference type="OrthoDB" id="5876269at2759"/>
<dbReference type="PANTHER" id="PTHR21662:SF59">
    <property type="entry name" value="RECEPTOR PROTEIN-TYROSINE KINASE"/>
    <property type="match status" value="1"/>
</dbReference>
<dbReference type="EMBL" id="PDUG01000004">
    <property type="protein sequence ID" value="PIC31415.1"/>
    <property type="molecule type" value="Genomic_DNA"/>
</dbReference>
<protein>
    <recommendedName>
        <fullName evidence="1">Receptor L-domain domain-containing protein</fullName>
    </recommendedName>
</protein>
<dbReference type="InterPro" id="IPR000494">
    <property type="entry name" value="Rcpt_L-dom"/>
</dbReference>